<evidence type="ECO:0000313" key="1">
    <source>
        <dbReference type="EMBL" id="VDM40444.1"/>
    </source>
</evidence>
<evidence type="ECO:0000313" key="3">
    <source>
        <dbReference type="WBParaSite" id="TCNE_0000912001-mRNA-1"/>
    </source>
</evidence>
<accession>A0A183UKV0</accession>
<protein>
    <submittedName>
        <fullName evidence="3">Retrotransposon protein</fullName>
    </submittedName>
</protein>
<dbReference type="Proteomes" id="UP000050794">
    <property type="component" value="Unassembled WGS sequence"/>
</dbReference>
<dbReference type="AlphaFoldDB" id="A0A183UKV0"/>
<sequence length="79" mass="9030">MHVMGLRGLTLGSVAGERDEERGMAGEGWTEFIMYLLWGFYGILRSIHECLHLDNYVIEQHAYEIRGSTFEEARSAHKG</sequence>
<dbReference type="WBParaSite" id="TCNE_0000912001-mRNA-1">
    <property type="protein sequence ID" value="TCNE_0000912001-mRNA-1"/>
    <property type="gene ID" value="TCNE_0000912001"/>
</dbReference>
<organism evidence="2 3">
    <name type="scientific">Toxocara canis</name>
    <name type="common">Canine roundworm</name>
    <dbReference type="NCBI Taxonomy" id="6265"/>
    <lineage>
        <taxon>Eukaryota</taxon>
        <taxon>Metazoa</taxon>
        <taxon>Ecdysozoa</taxon>
        <taxon>Nematoda</taxon>
        <taxon>Chromadorea</taxon>
        <taxon>Rhabditida</taxon>
        <taxon>Spirurina</taxon>
        <taxon>Ascaridomorpha</taxon>
        <taxon>Ascaridoidea</taxon>
        <taxon>Toxocaridae</taxon>
        <taxon>Toxocara</taxon>
    </lineage>
</organism>
<proteinExistence type="predicted"/>
<name>A0A183UKV0_TOXCA</name>
<evidence type="ECO:0000313" key="2">
    <source>
        <dbReference type="Proteomes" id="UP000050794"/>
    </source>
</evidence>
<dbReference type="EMBL" id="UYWY01020083">
    <property type="protein sequence ID" value="VDM40444.1"/>
    <property type="molecule type" value="Genomic_DNA"/>
</dbReference>
<reference evidence="3" key="1">
    <citation type="submission" date="2016-06" db="UniProtKB">
        <authorList>
            <consortium name="WormBaseParasite"/>
        </authorList>
    </citation>
    <scope>IDENTIFICATION</scope>
</reference>
<reference evidence="1 2" key="2">
    <citation type="submission" date="2018-11" db="EMBL/GenBank/DDBJ databases">
        <authorList>
            <consortium name="Pathogen Informatics"/>
        </authorList>
    </citation>
    <scope>NUCLEOTIDE SEQUENCE [LARGE SCALE GENOMIC DNA]</scope>
</reference>
<gene>
    <name evidence="1" type="ORF">TCNE_LOCUS9123</name>
</gene>
<keyword evidence="2" id="KW-1185">Reference proteome</keyword>